<dbReference type="Proteomes" id="UP000249254">
    <property type="component" value="Unassembled WGS sequence"/>
</dbReference>
<evidence type="ECO:0000256" key="2">
    <source>
        <dbReference type="ARBA" id="ARBA00008333"/>
    </source>
</evidence>
<evidence type="ECO:0000256" key="5">
    <source>
        <dbReference type="ARBA" id="ARBA00023136"/>
    </source>
</evidence>
<dbReference type="PANTHER" id="PTHR31632:SF2">
    <property type="entry name" value="PLASMA MEMBRANE IRON PERMEASE"/>
    <property type="match status" value="1"/>
</dbReference>
<comment type="similarity">
    <text evidence="2">Belongs to the oxidase-dependent Fe transporter (OFeT) (TC 9.A.10.1) family.</text>
</comment>
<evidence type="ECO:0000313" key="8">
    <source>
        <dbReference type="Proteomes" id="UP000249254"/>
    </source>
</evidence>
<sequence>MLAAALIVFREVLEAGLIVGVILAATEGVAGRSRWIAGGVGGGVIGAALVALFAQQLSNAFAGSGQALFNAAILVAAVLMLSWHVVWMSRHAREMVRDMKSLGGKLSAGETTLLAMATVVAVAVLREGAEVVLFLFGVASAGSADPTAMVGGGLLGLGGGAAVSWLIYRGLLAIPTAKLFSVTNGLVALLAAGMAGRAAVFLVQANWIPSLGDQLWDTSFILPDDTLLGRALQTLVGYSDRPMGAQVAAYLLVLAVLMTAGRLERPGPHRAEAENNSAA</sequence>
<dbReference type="InterPro" id="IPR004923">
    <property type="entry name" value="FTR1/Fip1/EfeU"/>
</dbReference>
<feature type="transmembrane region" description="Helical" evidence="6">
    <location>
        <begin position="35"/>
        <end position="55"/>
    </location>
</feature>
<dbReference type="Pfam" id="PF03239">
    <property type="entry name" value="FTR1"/>
    <property type="match status" value="1"/>
</dbReference>
<organism evidence="7 8">
    <name type="scientific">Phenylobacterium soli</name>
    <dbReference type="NCBI Taxonomy" id="2170551"/>
    <lineage>
        <taxon>Bacteria</taxon>
        <taxon>Pseudomonadati</taxon>
        <taxon>Pseudomonadota</taxon>
        <taxon>Alphaproteobacteria</taxon>
        <taxon>Caulobacterales</taxon>
        <taxon>Caulobacteraceae</taxon>
        <taxon>Phenylobacterium</taxon>
    </lineage>
</organism>
<dbReference type="RefSeq" id="WP_111528707.1">
    <property type="nucleotide sequence ID" value="NZ_JBHRSG010000004.1"/>
</dbReference>
<evidence type="ECO:0000313" key="7">
    <source>
        <dbReference type="EMBL" id="RAK54957.1"/>
    </source>
</evidence>
<evidence type="ECO:0000256" key="6">
    <source>
        <dbReference type="SAM" id="Phobius"/>
    </source>
</evidence>
<dbReference type="PANTHER" id="PTHR31632">
    <property type="entry name" value="IRON TRANSPORTER FTH1"/>
    <property type="match status" value="1"/>
</dbReference>
<evidence type="ECO:0000256" key="3">
    <source>
        <dbReference type="ARBA" id="ARBA00022692"/>
    </source>
</evidence>
<dbReference type="OrthoDB" id="7260758at2"/>
<evidence type="ECO:0000256" key="1">
    <source>
        <dbReference type="ARBA" id="ARBA00004141"/>
    </source>
</evidence>
<evidence type="ECO:0000256" key="4">
    <source>
        <dbReference type="ARBA" id="ARBA00022989"/>
    </source>
</evidence>
<feature type="transmembrane region" description="Helical" evidence="6">
    <location>
        <begin position="146"/>
        <end position="167"/>
    </location>
</feature>
<accession>A0A328AKB2</accession>
<gene>
    <name evidence="7" type="ORF">DJ017_10660</name>
</gene>
<keyword evidence="3 6" id="KW-0812">Transmembrane</keyword>
<dbReference type="GO" id="GO:0015093">
    <property type="term" value="F:ferrous iron transmembrane transporter activity"/>
    <property type="evidence" value="ECO:0007669"/>
    <property type="project" value="TreeGrafter"/>
</dbReference>
<feature type="transmembrane region" description="Helical" evidence="6">
    <location>
        <begin position="108"/>
        <end position="126"/>
    </location>
</feature>
<feature type="transmembrane region" description="Helical" evidence="6">
    <location>
        <begin position="179"/>
        <end position="203"/>
    </location>
</feature>
<proteinExistence type="inferred from homology"/>
<name>A0A328AKB2_9CAUL</name>
<dbReference type="GO" id="GO:0033573">
    <property type="term" value="C:high-affinity iron permease complex"/>
    <property type="evidence" value="ECO:0007669"/>
    <property type="project" value="InterPro"/>
</dbReference>
<dbReference type="AlphaFoldDB" id="A0A328AKB2"/>
<keyword evidence="4 6" id="KW-1133">Transmembrane helix</keyword>
<keyword evidence="5 6" id="KW-0472">Membrane</keyword>
<comment type="caution">
    <text evidence="7">The sequence shown here is derived from an EMBL/GenBank/DDBJ whole genome shotgun (WGS) entry which is preliminary data.</text>
</comment>
<keyword evidence="8" id="KW-1185">Reference proteome</keyword>
<feature type="transmembrane region" description="Helical" evidence="6">
    <location>
        <begin position="243"/>
        <end position="260"/>
    </location>
</feature>
<feature type="transmembrane region" description="Helical" evidence="6">
    <location>
        <begin position="67"/>
        <end position="87"/>
    </location>
</feature>
<reference evidence="8" key="1">
    <citation type="submission" date="2018-05" db="EMBL/GenBank/DDBJ databases">
        <authorList>
            <person name="Li X."/>
        </authorList>
    </citation>
    <scope>NUCLEOTIDE SEQUENCE [LARGE SCALE GENOMIC DNA]</scope>
    <source>
        <strain evidence="8">LX32</strain>
    </source>
</reference>
<protein>
    <submittedName>
        <fullName evidence="7">Iron permease</fullName>
    </submittedName>
</protein>
<comment type="subcellular location">
    <subcellularLocation>
        <location evidence="1">Membrane</location>
        <topology evidence="1">Multi-pass membrane protein</topology>
    </subcellularLocation>
</comment>
<dbReference type="EMBL" id="QFYQ01000001">
    <property type="protein sequence ID" value="RAK54957.1"/>
    <property type="molecule type" value="Genomic_DNA"/>
</dbReference>